<evidence type="ECO:0000256" key="9">
    <source>
        <dbReference type="ARBA" id="ARBA00049657"/>
    </source>
</evidence>
<evidence type="ECO:0000313" key="13">
    <source>
        <dbReference type="EMBL" id="RWS03641.1"/>
    </source>
</evidence>
<evidence type="ECO:0000256" key="6">
    <source>
        <dbReference type="ARBA" id="ARBA00023043"/>
    </source>
</evidence>
<keyword evidence="4" id="KW-0677">Repeat</keyword>
<proteinExistence type="inferred from homology"/>
<evidence type="ECO:0000256" key="10">
    <source>
        <dbReference type="ARBA" id="ARBA00049715"/>
    </source>
</evidence>
<keyword evidence="6 12" id="KW-0040">ANK repeat</keyword>
<evidence type="ECO:0000256" key="7">
    <source>
        <dbReference type="ARBA" id="ARBA00023136"/>
    </source>
</evidence>
<dbReference type="PROSITE" id="PS50088">
    <property type="entry name" value="ANK_REPEAT"/>
    <property type="match status" value="1"/>
</dbReference>
<dbReference type="Pfam" id="PF00023">
    <property type="entry name" value="Ank"/>
    <property type="match status" value="1"/>
</dbReference>
<keyword evidence="5" id="KW-0800">Toxin</keyword>
<dbReference type="PANTHER" id="PTHR24198">
    <property type="entry name" value="ANKYRIN REPEAT AND PROTEIN KINASE DOMAIN-CONTAINING PROTEIN"/>
    <property type="match status" value="1"/>
</dbReference>
<dbReference type="GO" id="GO:0044218">
    <property type="term" value="C:other organism cell membrane"/>
    <property type="evidence" value="ECO:0007669"/>
    <property type="project" value="UniProtKB-KW"/>
</dbReference>
<keyword evidence="2" id="KW-0268">Exocytosis</keyword>
<dbReference type="InterPro" id="IPR036770">
    <property type="entry name" value="Ankyrin_rpt-contain_sf"/>
</dbReference>
<evidence type="ECO:0000256" key="12">
    <source>
        <dbReference type="PROSITE-ProRule" id="PRU00023"/>
    </source>
</evidence>
<evidence type="ECO:0000256" key="8">
    <source>
        <dbReference type="ARBA" id="ARBA00023298"/>
    </source>
</evidence>
<reference evidence="15" key="2">
    <citation type="submission" date="2018-11" db="EMBL/GenBank/DDBJ databases">
        <title>Trombidioid mite genomics.</title>
        <authorList>
            <person name="Dong X."/>
        </authorList>
    </citation>
    <scope>NUCLEOTIDE SEQUENCE</scope>
    <source>
        <strain evidence="15">UoL-WK</strain>
    </source>
</reference>
<organism evidence="15 16">
    <name type="scientific">Dinothrombium tinctorium</name>
    <dbReference type="NCBI Taxonomy" id="1965070"/>
    <lineage>
        <taxon>Eukaryota</taxon>
        <taxon>Metazoa</taxon>
        <taxon>Ecdysozoa</taxon>
        <taxon>Arthropoda</taxon>
        <taxon>Chelicerata</taxon>
        <taxon>Arachnida</taxon>
        <taxon>Acari</taxon>
        <taxon>Acariformes</taxon>
        <taxon>Trombidiformes</taxon>
        <taxon>Prostigmata</taxon>
        <taxon>Anystina</taxon>
        <taxon>Parasitengona</taxon>
        <taxon>Trombidioidea</taxon>
        <taxon>Trombidiidae</taxon>
        <taxon>Dinothrombium</taxon>
    </lineage>
</organism>
<dbReference type="OrthoDB" id="6474241at2759"/>
<feature type="repeat" description="ANK" evidence="12">
    <location>
        <begin position="56"/>
        <end position="88"/>
    </location>
</feature>
<reference evidence="15 16" key="1">
    <citation type="journal article" date="2018" name="Gigascience">
        <title>Genomes of trombidid mites reveal novel predicted allergens and laterally-transferred genes associated with secondary metabolism.</title>
        <authorList>
            <person name="Dong X."/>
            <person name="Chaisiri K."/>
            <person name="Xia D."/>
            <person name="Armstrong S.D."/>
            <person name="Fang Y."/>
            <person name="Donnelly M.J."/>
            <person name="Kadowaki T."/>
            <person name="McGarry J.W."/>
            <person name="Darby A.C."/>
            <person name="Makepeace B.L."/>
        </authorList>
    </citation>
    <scope>NUCLEOTIDE SEQUENCE [LARGE SCALE GENOMIC DNA]</scope>
    <source>
        <strain evidence="15">UoL-WK</strain>
    </source>
</reference>
<dbReference type="GO" id="GO:0006887">
    <property type="term" value="P:exocytosis"/>
    <property type="evidence" value="ECO:0007669"/>
    <property type="project" value="UniProtKB-KW"/>
</dbReference>
<dbReference type="Pfam" id="PF12796">
    <property type="entry name" value="Ank_2"/>
    <property type="match status" value="1"/>
</dbReference>
<evidence type="ECO:0000256" key="2">
    <source>
        <dbReference type="ARBA" id="ARBA00022483"/>
    </source>
</evidence>
<comment type="subunit">
    <text evidence="10">Homotetramer in membranes.</text>
</comment>
<evidence type="ECO:0000313" key="16">
    <source>
        <dbReference type="Proteomes" id="UP000285301"/>
    </source>
</evidence>
<evidence type="ECO:0000256" key="1">
    <source>
        <dbReference type="ARBA" id="ARBA00004175"/>
    </source>
</evidence>
<evidence type="ECO:0000256" key="4">
    <source>
        <dbReference type="ARBA" id="ARBA00022737"/>
    </source>
</evidence>
<evidence type="ECO:0000256" key="3">
    <source>
        <dbReference type="ARBA" id="ARBA00022537"/>
    </source>
</evidence>
<comment type="subcellular location">
    <subcellularLocation>
        <location evidence="1">Target cell membrane</location>
    </subcellularLocation>
</comment>
<dbReference type="EMBL" id="NCKU01005112">
    <property type="protein sequence ID" value="RWS04998.1"/>
    <property type="molecule type" value="Genomic_DNA"/>
</dbReference>
<keyword evidence="3" id="KW-1052">Target cell membrane</keyword>
<keyword evidence="8" id="KW-1053">Target membrane</keyword>
<evidence type="ECO:0000313" key="15">
    <source>
        <dbReference type="EMBL" id="RWS04998.1"/>
    </source>
</evidence>
<comment type="caution">
    <text evidence="15">The sequence shown here is derived from an EMBL/GenBank/DDBJ whole genome shotgun (WGS) entry which is preliminary data.</text>
</comment>
<name>A0A3S3PNE1_9ACAR</name>
<dbReference type="SUPFAM" id="SSF48403">
    <property type="entry name" value="Ankyrin repeat"/>
    <property type="match status" value="1"/>
</dbReference>
<evidence type="ECO:0000313" key="14">
    <source>
        <dbReference type="EMBL" id="RWS03884.1"/>
    </source>
</evidence>
<keyword evidence="5" id="KW-0528">Neurotoxin</keyword>
<comment type="similarity">
    <text evidence="9">Belongs to the cationic peptide 01 (latrotoxin) family. 03 (alpha-latrotoxin) subfamily.</text>
</comment>
<dbReference type="PANTHER" id="PTHR24198:SF165">
    <property type="entry name" value="ANKYRIN REPEAT-CONTAINING PROTEIN-RELATED"/>
    <property type="match status" value="1"/>
</dbReference>
<dbReference type="AlphaFoldDB" id="A0A3S3PNE1"/>
<accession>A0A3S3PNE1</accession>
<dbReference type="STRING" id="1965070.A0A3S3PNE1"/>
<evidence type="ECO:0000256" key="11">
    <source>
        <dbReference type="ARBA" id="ARBA00049811"/>
    </source>
</evidence>
<dbReference type="EMBL" id="NCKU01006051">
    <property type="protein sequence ID" value="RWS03884.1"/>
    <property type="molecule type" value="Genomic_DNA"/>
</dbReference>
<keyword evidence="7" id="KW-0472">Membrane</keyword>
<protein>
    <recommendedName>
        <fullName evidence="11">Alpha-latrotoxin</fullName>
    </recommendedName>
</protein>
<dbReference type="InterPro" id="IPR002110">
    <property type="entry name" value="Ankyrin_rpt"/>
</dbReference>
<dbReference type="Gene3D" id="1.25.40.20">
    <property type="entry name" value="Ankyrin repeat-containing domain"/>
    <property type="match status" value="1"/>
</dbReference>
<dbReference type="Proteomes" id="UP000285301">
    <property type="component" value="Unassembled WGS sequence"/>
</dbReference>
<gene>
    <name evidence="15" type="ORF">B4U79_16360</name>
    <name evidence="14" type="ORF">B4U79_16467</name>
    <name evidence="13" type="ORF">B4U79_16492</name>
</gene>
<sequence>MSFKLVNQQGKRLMKTLICDLHLAISLGNVKEVENVVEKLIELEADCDINLITLIGNASPLSYAVYKSNIDIVRLLLRYRCDPNRLSKDHLGRIEPPLCSAVRIGNIDVIAALLNLSQGLNINQTDFFNQTPLWLAVKNRRLDIVELIVNNETFSLDCESFRLQKSSPVYLAAKYLNNRAKILDFLIDSGITWSCFEDGYKGSSVLHWMAAVHKNVDFVNKMILAGVSQTTLLQLKTNVAIQCANKMFPLSLQDSVRIYIRKQIINKTKRPLTYKNIAHHLPQIPNILIHILVNLK</sequence>
<keyword evidence="5" id="KW-0638">Presynaptic neurotoxin</keyword>
<evidence type="ECO:0000256" key="5">
    <source>
        <dbReference type="ARBA" id="ARBA00023028"/>
    </source>
</evidence>
<dbReference type="EMBL" id="NCKU01006308">
    <property type="protein sequence ID" value="RWS03641.1"/>
    <property type="molecule type" value="Genomic_DNA"/>
</dbReference>
<dbReference type="GO" id="GO:0044231">
    <property type="term" value="C:host cell presynaptic membrane"/>
    <property type="evidence" value="ECO:0007669"/>
    <property type="project" value="UniProtKB-KW"/>
</dbReference>
<dbReference type="SMART" id="SM00248">
    <property type="entry name" value="ANK"/>
    <property type="match status" value="5"/>
</dbReference>
<keyword evidence="16" id="KW-1185">Reference proteome</keyword>